<dbReference type="SUPFAM" id="SSF53335">
    <property type="entry name" value="S-adenosyl-L-methionine-dependent methyltransferases"/>
    <property type="match status" value="1"/>
</dbReference>
<dbReference type="PANTHER" id="PTHR33841">
    <property type="entry name" value="DNA METHYLTRANSFERASE YEEA-RELATED"/>
    <property type="match status" value="1"/>
</dbReference>
<feature type="non-terminal residue" evidence="6">
    <location>
        <position position="179"/>
    </location>
</feature>
<proteinExistence type="predicted"/>
<dbReference type="PANTHER" id="PTHR33841:SF1">
    <property type="entry name" value="DNA METHYLTRANSFERASE A"/>
    <property type="match status" value="1"/>
</dbReference>
<comment type="caution">
    <text evidence="6">The sequence shown here is derived from an EMBL/GenBank/DDBJ whole genome shotgun (WGS) entry which is preliminary data.</text>
</comment>
<dbReference type="GO" id="GO:0008170">
    <property type="term" value="F:N-methyltransferase activity"/>
    <property type="evidence" value="ECO:0007669"/>
    <property type="project" value="InterPro"/>
</dbReference>
<reference evidence="6" key="1">
    <citation type="journal article" date="2014" name="Front. Microbiol.">
        <title>High frequency of phylogenetically diverse reductive dehalogenase-homologous genes in deep subseafloor sedimentary metagenomes.</title>
        <authorList>
            <person name="Kawai M."/>
            <person name="Futagami T."/>
            <person name="Toyoda A."/>
            <person name="Takaki Y."/>
            <person name="Nishi S."/>
            <person name="Hori S."/>
            <person name="Arai W."/>
            <person name="Tsubouchi T."/>
            <person name="Morono Y."/>
            <person name="Uchiyama I."/>
            <person name="Ito T."/>
            <person name="Fujiyama A."/>
            <person name="Inagaki F."/>
            <person name="Takami H."/>
        </authorList>
    </citation>
    <scope>NUCLEOTIDE SEQUENCE</scope>
    <source>
        <strain evidence="6">Expedition CK06-06</strain>
    </source>
</reference>
<sequence>MPEIRQIDGINVKQFIESLNETFKKTVNNVNYRIIFQKANIFDEIPFSDELGYLLNEFIDEIKEYDVSLMNEDVIGKVYESIIPEIDKHLKGQYYTPQWIADLIAELCIQGPDDRILDTSCGSGTFLISAYKKLGEYAGNSHTKIVELLTGVDINYFPAHLAAFNIIIRDIAHKHVNLK</sequence>
<dbReference type="AlphaFoldDB" id="X0YHR2"/>
<evidence type="ECO:0000313" key="6">
    <source>
        <dbReference type="EMBL" id="GAG55554.1"/>
    </source>
</evidence>
<gene>
    <name evidence="6" type="ORF">S01H4_06541</name>
</gene>
<keyword evidence="3" id="KW-0808">Transferase</keyword>
<evidence type="ECO:0000259" key="5">
    <source>
        <dbReference type="Pfam" id="PF02384"/>
    </source>
</evidence>
<dbReference type="PRINTS" id="PR00507">
    <property type="entry name" value="N12N6MTFRASE"/>
</dbReference>
<dbReference type="InterPro" id="IPR050953">
    <property type="entry name" value="N4_N6_ade-DNA_methylase"/>
</dbReference>
<dbReference type="GO" id="GO:0009007">
    <property type="term" value="F:site-specific DNA-methyltransferase (adenine-specific) activity"/>
    <property type="evidence" value="ECO:0007669"/>
    <property type="project" value="UniProtKB-EC"/>
</dbReference>
<keyword evidence="2" id="KW-0489">Methyltransferase</keyword>
<dbReference type="EC" id="2.1.1.72" evidence="1"/>
<comment type="catalytic activity">
    <reaction evidence="4">
        <text>a 2'-deoxyadenosine in DNA + S-adenosyl-L-methionine = an N(6)-methyl-2'-deoxyadenosine in DNA + S-adenosyl-L-homocysteine + H(+)</text>
        <dbReference type="Rhea" id="RHEA:15197"/>
        <dbReference type="Rhea" id="RHEA-COMP:12418"/>
        <dbReference type="Rhea" id="RHEA-COMP:12419"/>
        <dbReference type="ChEBI" id="CHEBI:15378"/>
        <dbReference type="ChEBI" id="CHEBI:57856"/>
        <dbReference type="ChEBI" id="CHEBI:59789"/>
        <dbReference type="ChEBI" id="CHEBI:90615"/>
        <dbReference type="ChEBI" id="CHEBI:90616"/>
        <dbReference type="EC" id="2.1.1.72"/>
    </reaction>
</comment>
<accession>X0YHR2</accession>
<dbReference type="InterPro" id="IPR003356">
    <property type="entry name" value="DNA_methylase_A-5"/>
</dbReference>
<dbReference type="GO" id="GO:0032259">
    <property type="term" value="P:methylation"/>
    <property type="evidence" value="ECO:0007669"/>
    <property type="project" value="UniProtKB-KW"/>
</dbReference>
<dbReference type="Pfam" id="PF02384">
    <property type="entry name" value="N6_Mtase"/>
    <property type="match status" value="1"/>
</dbReference>
<feature type="domain" description="DNA methylase adenine-specific" evidence="5">
    <location>
        <begin position="71"/>
        <end position="177"/>
    </location>
</feature>
<dbReference type="EMBL" id="BART01002034">
    <property type="protein sequence ID" value="GAG55554.1"/>
    <property type="molecule type" value="Genomic_DNA"/>
</dbReference>
<evidence type="ECO:0000256" key="4">
    <source>
        <dbReference type="ARBA" id="ARBA00047942"/>
    </source>
</evidence>
<evidence type="ECO:0000256" key="3">
    <source>
        <dbReference type="ARBA" id="ARBA00022679"/>
    </source>
</evidence>
<dbReference type="InterPro" id="IPR029063">
    <property type="entry name" value="SAM-dependent_MTases_sf"/>
</dbReference>
<dbReference type="GO" id="GO:0003677">
    <property type="term" value="F:DNA binding"/>
    <property type="evidence" value="ECO:0007669"/>
    <property type="project" value="InterPro"/>
</dbReference>
<dbReference type="Gene3D" id="3.40.50.150">
    <property type="entry name" value="Vaccinia Virus protein VP39"/>
    <property type="match status" value="1"/>
</dbReference>
<protein>
    <recommendedName>
        <fullName evidence="1">site-specific DNA-methyltransferase (adenine-specific)</fullName>
        <ecNumber evidence="1">2.1.1.72</ecNumber>
    </recommendedName>
</protein>
<organism evidence="6">
    <name type="scientific">marine sediment metagenome</name>
    <dbReference type="NCBI Taxonomy" id="412755"/>
    <lineage>
        <taxon>unclassified sequences</taxon>
        <taxon>metagenomes</taxon>
        <taxon>ecological metagenomes</taxon>
    </lineage>
</organism>
<evidence type="ECO:0000256" key="2">
    <source>
        <dbReference type="ARBA" id="ARBA00022603"/>
    </source>
</evidence>
<name>X0YHR2_9ZZZZ</name>
<evidence type="ECO:0000256" key="1">
    <source>
        <dbReference type="ARBA" id="ARBA00011900"/>
    </source>
</evidence>